<dbReference type="SUPFAM" id="SSF63712">
    <property type="entry name" value="Nicotinic receptor ligand binding domain-like"/>
    <property type="match status" value="1"/>
</dbReference>
<evidence type="ECO:0000259" key="7">
    <source>
        <dbReference type="Pfam" id="PF02932"/>
    </source>
</evidence>
<dbReference type="InterPro" id="IPR006029">
    <property type="entry name" value="Neurotrans-gated_channel_TM"/>
</dbReference>
<reference evidence="8 9" key="1">
    <citation type="submission" date="2015-01" db="EMBL/GenBank/DDBJ databases">
        <title>Evolution of Trichinella species and genotypes.</title>
        <authorList>
            <person name="Korhonen P.K."/>
            <person name="Edoardo P."/>
            <person name="Giuseppe L.R."/>
            <person name="Gasser R.B."/>
        </authorList>
    </citation>
    <scope>NUCLEOTIDE SEQUENCE [LARGE SCALE GENOMIC DNA]</scope>
    <source>
        <strain evidence="8">ISS37</strain>
    </source>
</reference>
<feature type="transmembrane region" description="Helical" evidence="5">
    <location>
        <begin position="293"/>
        <end position="311"/>
    </location>
</feature>
<evidence type="ECO:0000259" key="6">
    <source>
        <dbReference type="Pfam" id="PF02931"/>
    </source>
</evidence>
<dbReference type="SUPFAM" id="SSF90112">
    <property type="entry name" value="Neurotransmitter-gated ion-channel transmembrane pore"/>
    <property type="match status" value="1"/>
</dbReference>
<dbReference type="AlphaFoldDB" id="A0A0V0RG02"/>
<feature type="chain" id="PRO_5022261171" evidence="5">
    <location>
        <begin position="25"/>
        <end position="509"/>
    </location>
</feature>
<keyword evidence="5" id="KW-0732">Signal</keyword>
<comment type="subcellular location">
    <subcellularLocation>
        <location evidence="1">Membrane</location>
        <topology evidence="1">Multi-pass membrane protein</topology>
    </subcellularLocation>
</comment>
<evidence type="ECO:0000256" key="2">
    <source>
        <dbReference type="ARBA" id="ARBA00022692"/>
    </source>
</evidence>
<keyword evidence="5" id="KW-0813">Transport</keyword>
<dbReference type="OrthoDB" id="410315at2759"/>
<evidence type="ECO:0000256" key="4">
    <source>
        <dbReference type="ARBA" id="ARBA00023136"/>
    </source>
</evidence>
<protein>
    <submittedName>
        <fullName evidence="8">Acetylcholine receptor subunit alpha-type deg-3</fullName>
    </submittedName>
</protein>
<dbReference type="PROSITE" id="PS00236">
    <property type="entry name" value="NEUROTR_ION_CHANNEL"/>
    <property type="match status" value="1"/>
</dbReference>
<dbReference type="GO" id="GO:0004888">
    <property type="term" value="F:transmembrane signaling receptor activity"/>
    <property type="evidence" value="ECO:0007669"/>
    <property type="project" value="InterPro"/>
</dbReference>
<feature type="transmembrane region" description="Helical" evidence="5">
    <location>
        <begin position="258"/>
        <end position="281"/>
    </location>
</feature>
<keyword evidence="8" id="KW-0675">Receptor</keyword>
<evidence type="ECO:0000313" key="8">
    <source>
        <dbReference type="EMBL" id="KRX13430.1"/>
    </source>
</evidence>
<proteinExistence type="inferred from homology"/>
<evidence type="ECO:0000256" key="3">
    <source>
        <dbReference type="ARBA" id="ARBA00022989"/>
    </source>
</evidence>
<sequence>MEIHHMLTLFLLFEVLLLCTGAHSDEENRSYWGSMLVRHLFDGMNYDKRVRPVRHHSTSINVTLRMNLYLINEVNERAQSLQLYVWTVQMWYDELLAWNPKDFGGVESVVVPHDLVWLPDTYLYNGIEMVRETAERWSSVIISMNPSNVLSLDTANVSDKAFVTFRYPAIYKFTCNMNILYFPFDQHSCTLTFGSWMFDTTGIDYYPMMEDVYMEDYIEHSEWSVISFRAYRDVQSYKCCIHPFSLIHADLVIRRKPLFTIVNLVIPTAIINFISMFGFFSPTTVTGERTEKVSLGITTLLAMSILLLMVSEEMPTTSDFIPLIGWFYLSVIVLIALGTVFSSIIIIVQRQGRHGKRVPKRWRRLLFYTFANKLWLQVPSSILEINHPNAYKCKSNVPLARMEEMVYTDTDLKEFYVKRSNHKCEELETSLRNFRAYPALCNQLREIKMKITFLCDRIQETEQDQKLIMEWEFFALVIDRILLILFNCISLAVTMLIIILGYLGSKSLI</sequence>
<dbReference type="Gene3D" id="2.70.170.10">
    <property type="entry name" value="Neurotransmitter-gated ion-channel ligand-binding domain"/>
    <property type="match status" value="1"/>
</dbReference>
<dbReference type="GO" id="GO:0005230">
    <property type="term" value="F:extracellular ligand-gated monoatomic ion channel activity"/>
    <property type="evidence" value="ECO:0007669"/>
    <property type="project" value="InterPro"/>
</dbReference>
<dbReference type="CDD" id="cd19051">
    <property type="entry name" value="LGIC_TM_cation"/>
    <property type="match status" value="1"/>
</dbReference>
<dbReference type="InterPro" id="IPR036734">
    <property type="entry name" value="Neur_chan_lig-bd_sf"/>
</dbReference>
<feature type="domain" description="Neurotransmitter-gated ion-channel ligand-binding" evidence="6">
    <location>
        <begin position="36"/>
        <end position="257"/>
    </location>
</feature>
<evidence type="ECO:0000256" key="5">
    <source>
        <dbReference type="RuleBase" id="RU000687"/>
    </source>
</evidence>
<dbReference type="Proteomes" id="UP000054630">
    <property type="component" value="Unassembled WGS sequence"/>
</dbReference>
<feature type="transmembrane region" description="Helical" evidence="5">
    <location>
        <begin position="323"/>
        <end position="348"/>
    </location>
</feature>
<keyword evidence="5" id="KW-0406">Ion transport</keyword>
<dbReference type="Pfam" id="PF02932">
    <property type="entry name" value="Neur_chan_memb"/>
    <property type="match status" value="1"/>
</dbReference>
<accession>A0A0V0RG02</accession>
<dbReference type="EMBL" id="JYDL01000202">
    <property type="protein sequence ID" value="KRX13430.1"/>
    <property type="molecule type" value="Genomic_DNA"/>
</dbReference>
<keyword evidence="4 5" id="KW-0472">Membrane</keyword>
<dbReference type="STRING" id="6336.A0A0V0RG02"/>
<dbReference type="InterPro" id="IPR018000">
    <property type="entry name" value="Neurotransmitter_ion_chnl_CS"/>
</dbReference>
<organism evidence="8 9">
    <name type="scientific">Trichinella nelsoni</name>
    <dbReference type="NCBI Taxonomy" id="6336"/>
    <lineage>
        <taxon>Eukaryota</taxon>
        <taxon>Metazoa</taxon>
        <taxon>Ecdysozoa</taxon>
        <taxon>Nematoda</taxon>
        <taxon>Enoplea</taxon>
        <taxon>Dorylaimia</taxon>
        <taxon>Trichinellida</taxon>
        <taxon>Trichinellidae</taxon>
        <taxon>Trichinella</taxon>
    </lineage>
</organism>
<gene>
    <name evidence="8" type="primary">deg-3</name>
    <name evidence="8" type="ORF">T07_10731</name>
</gene>
<dbReference type="InterPro" id="IPR036719">
    <property type="entry name" value="Neuro-gated_channel_TM_sf"/>
</dbReference>
<dbReference type="PRINTS" id="PR00252">
    <property type="entry name" value="NRIONCHANNEL"/>
</dbReference>
<dbReference type="FunFam" id="2.70.170.10:FF:000030">
    <property type="entry name" value="AcetylCholine Receptor"/>
    <property type="match status" value="1"/>
</dbReference>
<evidence type="ECO:0000313" key="9">
    <source>
        <dbReference type="Proteomes" id="UP000054630"/>
    </source>
</evidence>
<feature type="signal peptide" evidence="5">
    <location>
        <begin position="1"/>
        <end position="24"/>
    </location>
</feature>
<keyword evidence="3 5" id="KW-1133">Transmembrane helix</keyword>
<comment type="caution">
    <text evidence="8">The sequence shown here is derived from an EMBL/GenBank/DDBJ whole genome shotgun (WGS) entry which is preliminary data.</text>
</comment>
<dbReference type="Gene3D" id="1.20.58.390">
    <property type="entry name" value="Neurotransmitter-gated ion-channel transmembrane domain"/>
    <property type="match status" value="2"/>
</dbReference>
<evidence type="ECO:0000256" key="1">
    <source>
        <dbReference type="ARBA" id="ARBA00004141"/>
    </source>
</evidence>
<dbReference type="InterPro" id="IPR038050">
    <property type="entry name" value="Neuro_actylchol_rec"/>
</dbReference>
<comment type="similarity">
    <text evidence="5">Belongs to the ligand-gated ion channel (TC 1.A.9) family.</text>
</comment>
<dbReference type="InterPro" id="IPR006201">
    <property type="entry name" value="Neur_channel"/>
</dbReference>
<dbReference type="CDD" id="cd18997">
    <property type="entry name" value="LGIC_ECD_nAChR"/>
    <property type="match status" value="1"/>
</dbReference>
<feature type="transmembrane region" description="Helical" evidence="5">
    <location>
        <begin position="481"/>
        <end position="503"/>
    </location>
</feature>
<keyword evidence="9" id="KW-1185">Reference proteome</keyword>
<dbReference type="GO" id="GO:0016020">
    <property type="term" value="C:membrane"/>
    <property type="evidence" value="ECO:0007669"/>
    <property type="project" value="UniProtKB-SubCell"/>
</dbReference>
<keyword evidence="2 5" id="KW-0812">Transmembrane</keyword>
<dbReference type="PANTHER" id="PTHR18945">
    <property type="entry name" value="NEUROTRANSMITTER GATED ION CHANNEL"/>
    <property type="match status" value="1"/>
</dbReference>
<name>A0A0V0RG02_9BILA</name>
<dbReference type="InterPro" id="IPR006202">
    <property type="entry name" value="Neur_chan_lig-bd"/>
</dbReference>
<dbReference type="Pfam" id="PF02931">
    <property type="entry name" value="Neur_chan_LBD"/>
    <property type="match status" value="1"/>
</dbReference>
<feature type="domain" description="Neurotransmitter-gated ion-channel transmembrane" evidence="7">
    <location>
        <begin position="264"/>
        <end position="497"/>
    </location>
</feature>
<keyword evidence="5" id="KW-0407">Ion channel</keyword>